<gene>
    <name evidence="1" type="ORF">DL239_10340</name>
</gene>
<protein>
    <recommendedName>
        <fullName evidence="3">DUF1127 domain-containing protein</fullName>
    </recommendedName>
</protein>
<evidence type="ECO:0000313" key="2">
    <source>
        <dbReference type="Proteomes" id="UP001429564"/>
    </source>
</evidence>
<name>A0ABX0W6T2_9RHOB</name>
<accession>A0ABX0W6T2</accession>
<evidence type="ECO:0000313" key="1">
    <source>
        <dbReference type="EMBL" id="NIZ61373.1"/>
    </source>
</evidence>
<proteinExistence type="predicted"/>
<reference evidence="1 2" key="1">
    <citation type="submission" date="2018-05" db="EMBL/GenBank/DDBJ databases">
        <authorList>
            <person name="Zhang Y.-J."/>
        </authorList>
    </citation>
    <scope>NUCLEOTIDE SEQUENCE [LARGE SCALE GENOMIC DNA]</scope>
    <source>
        <strain evidence="1 2">CY04</strain>
    </source>
</reference>
<dbReference type="Proteomes" id="UP001429564">
    <property type="component" value="Unassembled WGS sequence"/>
</dbReference>
<evidence type="ECO:0008006" key="3">
    <source>
        <dbReference type="Google" id="ProtNLM"/>
    </source>
</evidence>
<keyword evidence="2" id="KW-1185">Reference proteome</keyword>
<organism evidence="1 2">
    <name type="scientific">Parasedimentitalea denitrificans</name>
    <dbReference type="NCBI Taxonomy" id="2211118"/>
    <lineage>
        <taxon>Bacteria</taxon>
        <taxon>Pseudomonadati</taxon>
        <taxon>Pseudomonadota</taxon>
        <taxon>Alphaproteobacteria</taxon>
        <taxon>Rhodobacterales</taxon>
        <taxon>Paracoccaceae</taxon>
        <taxon>Parasedimentitalea</taxon>
    </lineage>
</organism>
<sequence length="65" mass="7759">MTTHCIEHQPQRSLWTGLKLRWPQKRRDQLVRQLQARASLRGLSSHIQKDIGLFNETGRQTFTRF</sequence>
<dbReference type="EMBL" id="QHLQ01000008">
    <property type="protein sequence ID" value="NIZ61373.1"/>
    <property type="molecule type" value="Genomic_DNA"/>
</dbReference>
<comment type="caution">
    <text evidence="1">The sequence shown here is derived from an EMBL/GenBank/DDBJ whole genome shotgun (WGS) entry which is preliminary data.</text>
</comment>